<sequence>MRRSTNVTVSPSIIIDYVFCPRMQHPHNQSSCKSIQKSTN</sequence>
<proteinExistence type="predicted"/>
<evidence type="ECO:0000313" key="1">
    <source>
        <dbReference type="EMBL" id="VDD62908.1"/>
    </source>
</evidence>
<organism evidence="1">
    <name type="scientific">Brassica oleracea</name>
    <name type="common">Wild cabbage</name>
    <dbReference type="NCBI Taxonomy" id="3712"/>
    <lineage>
        <taxon>Eukaryota</taxon>
        <taxon>Viridiplantae</taxon>
        <taxon>Streptophyta</taxon>
        <taxon>Embryophyta</taxon>
        <taxon>Tracheophyta</taxon>
        <taxon>Spermatophyta</taxon>
        <taxon>Magnoliopsida</taxon>
        <taxon>eudicotyledons</taxon>
        <taxon>Gunneridae</taxon>
        <taxon>Pentapetalae</taxon>
        <taxon>rosids</taxon>
        <taxon>malvids</taxon>
        <taxon>Brassicales</taxon>
        <taxon>Brassicaceae</taxon>
        <taxon>Brassiceae</taxon>
        <taxon>Brassica</taxon>
    </lineage>
</organism>
<protein>
    <submittedName>
        <fullName evidence="1">Uncharacterized protein</fullName>
    </submittedName>
</protein>
<dbReference type="AlphaFoldDB" id="A0A3P6GA98"/>
<gene>
    <name evidence="1" type="ORF">BOLC6T38361H</name>
</gene>
<accession>A0A3P6GA98</accession>
<name>A0A3P6GA98_BRAOL</name>
<reference evidence="1" key="1">
    <citation type="submission" date="2018-11" db="EMBL/GenBank/DDBJ databases">
        <authorList>
            <consortium name="Genoscope - CEA"/>
            <person name="William W."/>
        </authorList>
    </citation>
    <scope>NUCLEOTIDE SEQUENCE</scope>
</reference>
<dbReference type="EMBL" id="LR031880">
    <property type="protein sequence ID" value="VDD62908.1"/>
    <property type="molecule type" value="Genomic_DNA"/>
</dbReference>